<dbReference type="EMBL" id="BONE01000034">
    <property type="protein sequence ID" value="GIF74728.1"/>
    <property type="molecule type" value="Genomic_DNA"/>
</dbReference>
<proteinExistence type="predicted"/>
<gene>
    <name evidence="1" type="ORF">Asi02nite_42460</name>
</gene>
<organism evidence="1 2">
    <name type="scientific">Asanoa siamensis</name>
    <dbReference type="NCBI Taxonomy" id="926357"/>
    <lineage>
        <taxon>Bacteria</taxon>
        <taxon>Bacillati</taxon>
        <taxon>Actinomycetota</taxon>
        <taxon>Actinomycetes</taxon>
        <taxon>Micromonosporales</taxon>
        <taxon>Micromonosporaceae</taxon>
        <taxon>Asanoa</taxon>
    </lineage>
</organism>
<dbReference type="Proteomes" id="UP000604117">
    <property type="component" value="Unassembled WGS sequence"/>
</dbReference>
<keyword evidence="2" id="KW-1185">Reference proteome</keyword>
<evidence type="ECO:0000313" key="1">
    <source>
        <dbReference type="EMBL" id="GIF74728.1"/>
    </source>
</evidence>
<name>A0ABQ4CTV5_9ACTN</name>
<dbReference type="RefSeq" id="WP_203715519.1">
    <property type="nucleotide sequence ID" value="NZ_BONE01000034.1"/>
</dbReference>
<protein>
    <submittedName>
        <fullName evidence="1">Uncharacterized protein</fullName>
    </submittedName>
</protein>
<accession>A0ABQ4CTV5</accession>
<sequence>MASGDRGTAAGAQVSADRLALALEDVGFDVGQEFSTLHDTVGRHGLAVVRLGDIGPATADRLALVLSRAAERGITLAEEADR</sequence>
<evidence type="ECO:0000313" key="2">
    <source>
        <dbReference type="Proteomes" id="UP000604117"/>
    </source>
</evidence>
<reference evidence="1 2" key="1">
    <citation type="submission" date="2021-01" db="EMBL/GenBank/DDBJ databases">
        <title>Whole genome shotgun sequence of Asanoa siamensis NBRC 107932.</title>
        <authorList>
            <person name="Komaki H."/>
            <person name="Tamura T."/>
        </authorList>
    </citation>
    <scope>NUCLEOTIDE SEQUENCE [LARGE SCALE GENOMIC DNA]</scope>
    <source>
        <strain evidence="1 2">NBRC 107932</strain>
    </source>
</reference>
<comment type="caution">
    <text evidence="1">The sequence shown here is derived from an EMBL/GenBank/DDBJ whole genome shotgun (WGS) entry which is preliminary data.</text>
</comment>